<dbReference type="AlphaFoldDB" id="A0AAD5W3S4"/>
<proteinExistence type="predicted"/>
<dbReference type="SUPFAM" id="SSF56112">
    <property type="entry name" value="Protein kinase-like (PK-like)"/>
    <property type="match status" value="1"/>
</dbReference>
<evidence type="ECO:0000313" key="3">
    <source>
        <dbReference type="Proteomes" id="UP001213000"/>
    </source>
</evidence>
<keyword evidence="3" id="KW-1185">Reference proteome</keyword>
<gene>
    <name evidence="2" type="ORF">NP233_g917</name>
</gene>
<name>A0AAD5W3S4_9AGAR</name>
<feature type="domain" description="Fungal-type protein kinase" evidence="1">
    <location>
        <begin position="371"/>
        <end position="505"/>
    </location>
</feature>
<dbReference type="EMBL" id="JANIEX010000029">
    <property type="protein sequence ID" value="KAJ3575708.1"/>
    <property type="molecule type" value="Genomic_DNA"/>
</dbReference>
<evidence type="ECO:0000259" key="1">
    <source>
        <dbReference type="Pfam" id="PF17667"/>
    </source>
</evidence>
<dbReference type="PANTHER" id="PTHR38248:SF2">
    <property type="entry name" value="FUNK1 11"/>
    <property type="match status" value="1"/>
</dbReference>
<dbReference type="InterPro" id="IPR040976">
    <property type="entry name" value="Pkinase_fungal"/>
</dbReference>
<sequence length="636" mass="72192">MTRELLVCPVDEFLDYYAPCVPTPVSVDAALTRMETLMPATAGTWLGSSKDESEKTVFMKLTPIIKALAHVACVCKGETQSRTLNFHYTDCGDIAIQGDMPGSSYSMDAYLLSTVHDTPSEALTVSDIALVAEFEKTPAADKVYDPKAVNQSYAKVVNVANHIMNGDPRRMWTYAFCRSQSSMEKWPSSRSYCVKSAKFDYKKDRKTFLQIFMSFLFATEAEMGFDPTVRRVLHDKEPRYIYTITPKNQSARFFRTITTISNPSNSSITGRQTRVWEAEEVDESSESAKTLHSNGKRVALKDAWLDEGSRTESEIMDLIIGKLKEIAHDQLDWPTGYLGRCVTTALKDVPENLPFMKIEYPPYKCLAIKRYRVVYRDVGFALHASPDLKTAFDAIRYVLVALTLLFLVGWVHRDISTGNIIVVKSGHSFRGLLSDFEYAKEVDRLDEGTPFFMALEVHLGYSIAIKTVHTPEEEATSPSGPTVSPPWMFQHHHDLESLMWVALWLLLCRVKPVSSVNPNDLNEDWLAGQIFTNTSVPSDLRELLFRLPGYWPITKVFHPNLGSDFHHKFTNLHFTLYEMCTRQSSPSRRDVERLHQHVWFCFGQIIDAVRKATGIELKDIHSDANTELKSTDRRAN</sequence>
<dbReference type="InterPro" id="IPR011009">
    <property type="entry name" value="Kinase-like_dom_sf"/>
</dbReference>
<comment type="caution">
    <text evidence="2">The sequence shown here is derived from an EMBL/GenBank/DDBJ whole genome shotgun (WGS) entry which is preliminary data.</text>
</comment>
<dbReference type="PANTHER" id="PTHR38248">
    <property type="entry name" value="FUNK1 6"/>
    <property type="match status" value="1"/>
</dbReference>
<protein>
    <recommendedName>
        <fullName evidence="1">Fungal-type protein kinase domain-containing protein</fullName>
    </recommendedName>
</protein>
<reference evidence="2" key="1">
    <citation type="submission" date="2022-07" db="EMBL/GenBank/DDBJ databases">
        <title>Genome Sequence of Leucocoprinus birnbaumii.</title>
        <authorList>
            <person name="Buettner E."/>
        </authorList>
    </citation>
    <scope>NUCLEOTIDE SEQUENCE</scope>
    <source>
        <strain evidence="2">VT141</strain>
    </source>
</reference>
<accession>A0AAD5W3S4</accession>
<evidence type="ECO:0000313" key="2">
    <source>
        <dbReference type="EMBL" id="KAJ3575708.1"/>
    </source>
</evidence>
<dbReference type="Proteomes" id="UP001213000">
    <property type="component" value="Unassembled WGS sequence"/>
</dbReference>
<organism evidence="2 3">
    <name type="scientific">Leucocoprinus birnbaumii</name>
    <dbReference type="NCBI Taxonomy" id="56174"/>
    <lineage>
        <taxon>Eukaryota</taxon>
        <taxon>Fungi</taxon>
        <taxon>Dikarya</taxon>
        <taxon>Basidiomycota</taxon>
        <taxon>Agaricomycotina</taxon>
        <taxon>Agaricomycetes</taxon>
        <taxon>Agaricomycetidae</taxon>
        <taxon>Agaricales</taxon>
        <taxon>Agaricineae</taxon>
        <taxon>Agaricaceae</taxon>
        <taxon>Leucocoprinus</taxon>
    </lineage>
</organism>
<dbReference type="Gene3D" id="1.10.510.10">
    <property type="entry name" value="Transferase(Phosphotransferase) domain 1"/>
    <property type="match status" value="1"/>
</dbReference>
<feature type="domain" description="Fungal-type protein kinase" evidence="1">
    <location>
        <begin position="110"/>
        <end position="319"/>
    </location>
</feature>
<dbReference type="Pfam" id="PF17667">
    <property type="entry name" value="Pkinase_fungal"/>
    <property type="match status" value="2"/>
</dbReference>